<dbReference type="EMBL" id="JARBHB010000012">
    <property type="protein sequence ID" value="KAJ8871661.1"/>
    <property type="molecule type" value="Genomic_DNA"/>
</dbReference>
<sequence>MCAEPPEAPEDVEIQEVGSRWLNVAWGPPFSSHAPISHYVLQFQAGAGGAWSNVTTGGSARSARLAGLRPSTSYVVRLLAVNEVGISPASKAVAATTLQEGLSCLCDVVLLPCPTLQEGYTPSVSTLT</sequence>
<dbReference type="InterPro" id="IPR036116">
    <property type="entry name" value="FN3_sf"/>
</dbReference>
<dbReference type="SMART" id="SM00060">
    <property type="entry name" value="FN3"/>
    <property type="match status" value="1"/>
</dbReference>
<feature type="domain" description="Fibronectin type-III" evidence="2">
    <location>
        <begin position="8"/>
        <end position="100"/>
    </location>
</feature>
<organism evidence="3 4">
    <name type="scientific">Dryococelus australis</name>
    <dbReference type="NCBI Taxonomy" id="614101"/>
    <lineage>
        <taxon>Eukaryota</taxon>
        <taxon>Metazoa</taxon>
        <taxon>Ecdysozoa</taxon>
        <taxon>Arthropoda</taxon>
        <taxon>Hexapoda</taxon>
        <taxon>Insecta</taxon>
        <taxon>Pterygota</taxon>
        <taxon>Neoptera</taxon>
        <taxon>Polyneoptera</taxon>
        <taxon>Phasmatodea</taxon>
        <taxon>Verophasmatodea</taxon>
        <taxon>Anareolatae</taxon>
        <taxon>Phasmatidae</taxon>
        <taxon>Eurycanthinae</taxon>
        <taxon>Dryococelus</taxon>
    </lineage>
</organism>
<proteinExistence type="predicted"/>
<gene>
    <name evidence="3" type="ORF">PR048_027988</name>
</gene>
<evidence type="ECO:0000256" key="1">
    <source>
        <dbReference type="ARBA" id="ARBA00023157"/>
    </source>
</evidence>
<comment type="caution">
    <text evidence="3">The sequence shown here is derived from an EMBL/GenBank/DDBJ whole genome shotgun (WGS) entry which is preliminary data.</text>
</comment>
<dbReference type="PRINTS" id="PR00014">
    <property type="entry name" value="FNTYPEIII"/>
</dbReference>
<accession>A0ABQ9GI31</accession>
<dbReference type="PANTHER" id="PTHR44170">
    <property type="entry name" value="PROTEIN SIDEKICK"/>
    <property type="match status" value="1"/>
</dbReference>
<reference evidence="3 4" key="1">
    <citation type="submission" date="2023-02" db="EMBL/GenBank/DDBJ databases">
        <title>LHISI_Scaffold_Assembly.</title>
        <authorList>
            <person name="Stuart O.P."/>
            <person name="Cleave R."/>
            <person name="Magrath M.J.L."/>
            <person name="Mikheyev A.S."/>
        </authorList>
    </citation>
    <scope>NUCLEOTIDE SEQUENCE [LARGE SCALE GENOMIC DNA]</scope>
    <source>
        <strain evidence="3">Daus_M_001</strain>
        <tissue evidence="3">Leg muscle</tissue>
    </source>
</reference>
<dbReference type="InterPro" id="IPR003961">
    <property type="entry name" value="FN3_dom"/>
</dbReference>
<protein>
    <recommendedName>
        <fullName evidence="2">Fibronectin type-III domain-containing protein</fullName>
    </recommendedName>
</protein>
<name>A0ABQ9GI31_9NEOP</name>
<dbReference type="InterPro" id="IPR013783">
    <property type="entry name" value="Ig-like_fold"/>
</dbReference>
<dbReference type="SUPFAM" id="SSF49265">
    <property type="entry name" value="Fibronectin type III"/>
    <property type="match status" value="1"/>
</dbReference>
<keyword evidence="1" id="KW-1015">Disulfide bond</keyword>
<dbReference type="PANTHER" id="PTHR44170:SF56">
    <property type="entry name" value="FIBRONECTIN TYPE-III DOMAIN-CONTAINING PROTEIN"/>
    <property type="match status" value="1"/>
</dbReference>
<dbReference type="CDD" id="cd00063">
    <property type="entry name" value="FN3"/>
    <property type="match status" value="1"/>
</dbReference>
<evidence type="ECO:0000313" key="4">
    <source>
        <dbReference type="Proteomes" id="UP001159363"/>
    </source>
</evidence>
<dbReference type="PROSITE" id="PS50853">
    <property type="entry name" value="FN3"/>
    <property type="match status" value="1"/>
</dbReference>
<evidence type="ECO:0000313" key="3">
    <source>
        <dbReference type="EMBL" id="KAJ8871661.1"/>
    </source>
</evidence>
<dbReference type="Pfam" id="PF00041">
    <property type="entry name" value="fn3"/>
    <property type="match status" value="1"/>
</dbReference>
<keyword evidence="4" id="KW-1185">Reference proteome</keyword>
<dbReference type="Proteomes" id="UP001159363">
    <property type="component" value="Chromosome 11"/>
</dbReference>
<dbReference type="Gene3D" id="2.60.40.10">
    <property type="entry name" value="Immunoglobulins"/>
    <property type="match status" value="1"/>
</dbReference>
<evidence type="ECO:0000259" key="2">
    <source>
        <dbReference type="PROSITE" id="PS50853"/>
    </source>
</evidence>